<dbReference type="GO" id="GO:0051082">
    <property type="term" value="F:unfolded protein binding"/>
    <property type="evidence" value="ECO:0007669"/>
    <property type="project" value="TreeGrafter"/>
</dbReference>
<evidence type="ECO:0000256" key="1">
    <source>
        <dbReference type="ARBA" id="ARBA00004496"/>
    </source>
</evidence>
<evidence type="ECO:0000313" key="15">
    <source>
        <dbReference type="Proteomes" id="UP000663720"/>
    </source>
</evidence>
<comment type="function">
    <text evidence="7 10 11">Participates actively in the response to hyperosmotic and heat shock by preventing the aggregation of stress-denatured proteins, in association with DnaK and GrpE. It is the nucleotide exchange factor for DnaK and may function as a thermosensor. Unfolded proteins bind initially to DnaJ; upon interaction with the DnaJ-bound protein, DnaK hydrolyzes its bound ATP, resulting in the formation of a stable complex. GrpE releases ADP from DnaK; ATP binding to DnaK triggers the release of the substrate protein, thus completing the reaction cycle. Several rounds of ATP-dependent interactions between DnaJ, DnaK and GrpE are required for fully efficient folding.</text>
</comment>
<evidence type="ECO:0000256" key="6">
    <source>
        <dbReference type="ARBA" id="ARBA00023186"/>
    </source>
</evidence>
<evidence type="ECO:0000256" key="9">
    <source>
        <dbReference type="ARBA" id="ARBA00076414"/>
    </source>
</evidence>
<evidence type="ECO:0000256" key="4">
    <source>
        <dbReference type="ARBA" id="ARBA00022490"/>
    </source>
</evidence>
<protein>
    <recommendedName>
        <fullName evidence="8 10">Protein GrpE</fullName>
    </recommendedName>
    <alternativeName>
        <fullName evidence="9 10">HSP-70 cofactor</fullName>
    </alternativeName>
</protein>
<evidence type="ECO:0000256" key="7">
    <source>
        <dbReference type="ARBA" id="ARBA00053401"/>
    </source>
</evidence>
<dbReference type="KEGG" id="dli:dnl_08340"/>
<feature type="region of interest" description="Disordered" evidence="13">
    <location>
        <begin position="1"/>
        <end position="62"/>
    </location>
</feature>
<dbReference type="NCBIfam" id="NF010738">
    <property type="entry name" value="PRK14140.1"/>
    <property type="match status" value="1"/>
</dbReference>
<dbReference type="PANTHER" id="PTHR21237">
    <property type="entry name" value="GRPE PROTEIN"/>
    <property type="match status" value="1"/>
</dbReference>
<dbReference type="Gene3D" id="3.90.20.20">
    <property type="match status" value="1"/>
</dbReference>
<dbReference type="RefSeq" id="WP_207690441.1">
    <property type="nucleotide sequence ID" value="NZ_CP061799.1"/>
</dbReference>
<dbReference type="PANTHER" id="PTHR21237:SF23">
    <property type="entry name" value="GRPE PROTEIN HOMOLOG, MITOCHONDRIAL"/>
    <property type="match status" value="1"/>
</dbReference>
<evidence type="ECO:0000256" key="13">
    <source>
        <dbReference type="SAM" id="MobiDB-lite"/>
    </source>
</evidence>
<dbReference type="GO" id="GO:0042803">
    <property type="term" value="F:protein homodimerization activity"/>
    <property type="evidence" value="ECO:0007669"/>
    <property type="project" value="InterPro"/>
</dbReference>
<evidence type="ECO:0000256" key="8">
    <source>
        <dbReference type="ARBA" id="ARBA00072274"/>
    </source>
</evidence>
<dbReference type="Pfam" id="PF01025">
    <property type="entry name" value="GrpE"/>
    <property type="match status" value="1"/>
</dbReference>
<evidence type="ECO:0000256" key="10">
    <source>
        <dbReference type="HAMAP-Rule" id="MF_01151"/>
    </source>
</evidence>
<reference evidence="14" key="1">
    <citation type="journal article" date="2021" name="Microb. Physiol.">
        <title>Proteogenomic Insights into the Physiology of Marine, Sulfate-Reducing, Filamentous Desulfonema limicola and Desulfonema magnum.</title>
        <authorList>
            <person name="Schnaars V."/>
            <person name="Wohlbrand L."/>
            <person name="Scheve S."/>
            <person name="Hinrichs C."/>
            <person name="Reinhardt R."/>
            <person name="Rabus R."/>
        </authorList>
    </citation>
    <scope>NUCLEOTIDE SEQUENCE</scope>
    <source>
        <strain evidence="14">5ac10</strain>
    </source>
</reference>
<evidence type="ECO:0000256" key="2">
    <source>
        <dbReference type="ARBA" id="ARBA00009054"/>
    </source>
</evidence>
<accession>A0A975B4F2</accession>
<dbReference type="HAMAP" id="MF_01151">
    <property type="entry name" value="GrpE"/>
    <property type="match status" value="1"/>
</dbReference>
<keyword evidence="4 10" id="KW-0963">Cytoplasm</keyword>
<dbReference type="Gene3D" id="2.30.22.10">
    <property type="entry name" value="Head domain of nucleotide exchange factor GrpE"/>
    <property type="match status" value="1"/>
</dbReference>
<keyword evidence="6 10" id="KW-0143">Chaperone</keyword>
<dbReference type="NCBIfam" id="NF010748">
    <property type="entry name" value="PRK14150.1"/>
    <property type="match status" value="1"/>
</dbReference>
<evidence type="ECO:0000256" key="3">
    <source>
        <dbReference type="ARBA" id="ARBA00011738"/>
    </source>
</evidence>
<keyword evidence="5 10" id="KW-0346">Stress response</keyword>
<name>A0A975B4F2_9BACT</name>
<dbReference type="FunFam" id="2.30.22.10:FF:000001">
    <property type="entry name" value="Protein GrpE"/>
    <property type="match status" value="1"/>
</dbReference>
<dbReference type="InterPro" id="IPR013805">
    <property type="entry name" value="GrpE_CC"/>
</dbReference>
<dbReference type="GO" id="GO:0000774">
    <property type="term" value="F:adenyl-nucleotide exchange factor activity"/>
    <property type="evidence" value="ECO:0007669"/>
    <property type="project" value="InterPro"/>
</dbReference>
<feature type="compositionally biased region" description="Basic and acidic residues" evidence="13">
    <location>
        <begin position="52"/>
        <end position="62"/>
    </location>
</feature>
<sequence>MSEHEKTENIEDILVNSPENIMGSEDQDIQKDVSKEQSPDTDPGIETDPLAEAEKKLELAQQEAKQENERFLRLYADFENYKKRSAREIQDFRKFANDALIKELLPVLDNLERAIDSSNAANEESDKSIAQGVDMTLKEILKILEKFHVKPVDAIGKPFDPNFHEAIGQEETQEYEDNIVIKEFQKGYLLHDRLIRPAMVMVSKYKQAPPEDEPENNNNKENE</sequence>
<dbReference type="InterPro" id="IPR009012">
    <property type="entry name" value="GrpE_head"/>
</dbReference>
<dbReference type="SUPFAM" id="SSF51064">
    <property type="entry name" value="Head domain of nucleotide exchange factor GrpE"/>
    <property type="match status" value="1"/>
</dbReference>
<evidence type="ECO:0000256" key="12">
    <source>
        <dbReference type="RuleBase" id="RU004478"/>
    </source>
</evidence>
<comment type="subunit">
    <text evidence="3 10">Homodimer.</text>
</comment>
<gene>
    <name evidence="10 14" type="primary">grpE</name>
    <name evidence="14" type="ORF">dnl_08340</name>
</gene>
<dbReference type="CDD" id="cd00446">
    <property type="entry name" value="GrpE"/>
    <property type="match status" value="1"/>
</dbReference>
<dbReference type="Proteomes" id="UP000663720">
    <property type="component" value="Chromosome"/>
</dbReference>
<dbReference type="AlphaFoldDB" id="A0A975B4F2"/>
<organism evidence="14 15">
    <name type="scientific">Desulfonema limicola</name>
    <dbReference type="NCBI Taxonomy" id="45656"/>
    <lineage>
        <taxon>Bacteria</taxon>
        <taxon>Pseudomonadati</taxon>
        <taxon>Thermodesulfobacteriota</taxon>
        <taxon>Desulfobacteria</taxon>
        <taxon>Desulfobacterales</taxon>
        <taxon>Desulfococcaceae</taxon>
        <taxon>Desulfonema</taxon>
    </lineage>
</organism>
<comment type="subcellular location">
    <subcellularLocation>
        <location evidence="1 10">Cytoplasm</location>
    </subcellularLocation>
</comment>
<comment type="similarity">
    <text evidence="2 10 12">Belongs to the GrpE family.</text>
</comment>
<dbReference type="InterPro" id="IPR000740">
    <property type="entry name" value="GrpE"/>
</dbReference>
<dbReference type="GO" id="GO:0006457">
    <property type="term" value="P:protein folding"/>
    <property type="evidence" value="ECO:0007669"/>
    <property type="project" value="InterPro"/>
</dbReference>
<evidence type="ECO:0000256" key="11">
    <source>
        <dbReference type="RuleBase" id="RU000639"/>
    </source>
</evidence>
<dbReference type="SUPFAM" id="SSF58014">
    <property type="entry name" value="Coiled-coil domain of nucleotide exchange factor GrpE"/>
    <property type="match status" value="1"/>
</dbReference>
<dbReference type="GO" id="GO:0051087">
    <property type="term" value="F:protein-folding chaperone binding"/>
    <property type="evidence" value="ECO:0007669"/>
    <property type="project" value="InterPro"/>
</dbReference>
<evidence type="ECO:0000313" key="14">
    <source>
        <dbReference type="EMBL" id="QTA78610.1"/>
    </source>
</evidence>
<keyword evidence="15" id="KW-1185">Reference proteome</keyword>
<dbReference type="PROSITE" id="PS01071">
    <property type="entry name" value="GRPE"/>
    <property type="match status" value="1"/>
</dbReference>
<dbReference type="GO" id="GO:0005737">
    <property type="term" value="C:cytoplasm"/>
    <property type="evidence" value="ECO:0007669"/>
    <property type="project" value="UniProtKB-SubCell"/>
</dbReference>
<feature type="compositionally biased region" description="Basic and acidic residues" evidence="13">
    <location>
        <begin position="28"/>
        <end position="38"/>
    </location>
</feature>
<evidence type="ECO:0000256" key="5">
    <source>
        <dbReference type="ARBA" id="ARBA00023016"/>
    </source>
</evidence>
<dbReference type="EMBL" id="CP061799">
    <property type="protein sequence ID" value="QTA78610.1"/>
    <property type="molecule type" value="Genomic_DNA"/>
</dbReference>
<dbReference type="PRINTS" id="PR00773">
    <property type="entry name" value="GRPEPROTEIN"/>
</dbReference>
<proteinExistence type="inferred from homology"/>